<organism evidence="1 2">
    <name type="scientific">Rhododendron simsii</name>
    <name type="common">Sims's rhododendron</name>
    <dbReference type="NCBI Taxonomy" id="118357"/>
    <lineage>
        <taxon>Eukaryota</taxon>
        <taxon>Viridiplantae</taxon>
        <taxon>Streptophyta</taxon>
        <taxon>Embryophyta</taxon>
        <taxon>Tracheophyta</taxon>
        <taxon>Spermatophyta</taxon>
        <taxon>Magnoliopsida</taxon>
        <taxon>eudicotyledons</taxon>
        <taxon>Gunneridae</taxon>
        <taxon>Pentapetalae</taxon>
        <taxon>asterids</taxon>
        <taxon>Ericales</taxon>
        <taxon>Ericaceae</taxon>
        <taxon>Ericoideae</taxon>
        <taxon>Rhodoreae</taxon>
        <taxon>Rhododendron</taxon>
    </lineage>
</organism>
<dbReference type="Proteomes" id="UP000626092">
    <property type="component" value="Unassembled WGS sequence"/>
</dbReference>
<reference evidence="1" key="1">
    <citation type="submission" date="2019-11" db="EMBL/GenBank/DDBJ databases">
        <authorList>
            <person name="Liu Y."/>
            <person name="Hou J."/>
            <person name="Li T.-Q."/>
            <person name="Guan C.-H."/>
            <person name="Wu X."/>
            <person name="Wu H.-Z."/>
            <person name="Ling F."/>
            <person name="Zhang R."/>
            <person name="Shi X.-G."/>
            <person name="Ren J.-P."/>
            <person name="Chen E.-F."/>
            <person name="Sun J.-M."/>
        </authorList>
    </citation>
    <scope>NUCLEOTIDE SEQUENCE</scope>
    <source>
        <strain evidence="1">Adult_tree_wgs_1</strain>
        <tissue evidence="1">Leaves</tissue>
    </source>
</reference>
<gene>
    <name evidence="1" type="ORF">RHSIM_Rhsim07G0127200</name>
</gene>
<dbReference type="AlphaFoldDB" id="A0A834GSZ0"/>
<evidence type="ECO:0000313" key="2">
    <source>
        <dbReference type="Proteomes" id="UP000626092"/>
    </source>
</evidence>
<evidence type="ECO:0000313" key="1">
    <source>
        <dbReference type="EMBL" id="KAF7139287.1"/>
    </source>
</evidence>
<keyword evidence="2" id="KW-1185">Reference proteome</keyword>
<accession>A0A834GSZ0</accession>
<comment type="caution">
    <text evidence="1">The sequence shown here is derived from an EMBL/GenBank/DDBJ whole genome shotgun (WGS) entry which is preliminary data.</text>
</comment>
<protein>
    <submittedName>
        <fullName evidence="1">Uncharacterized protein</fullName>
    </submittedName>
</protein>
<dbReference type="EMBL" id="WJXA01000007">
    <property type="protein sequence ID" value="KAF7139287.1"/>
    <property type="molecule type" value="Genomic_DNA"/>
</dbReference>
<dbReference type="OrthoDB" id="1926382at2759"/>
<proteinExistence type="predicted"/>
<sequence>MSNHHHRMKFVDVDIDAKIIGWDTMIRIQSSEKNHPAIRLLSVLKELDLNARGKPCQQFGCCKRLDEGKMRGGNPNSDEDYP</sequence>
<name>A0A834GSZ0_RHOSS</name>